<dbReference type="InterPro" id="IPR001806">
    <property type="entry name" value="Small_GTPase"/>
</dbReference>
<evidence type="ECO:0000256" key="2">
    <source>
        <dbReference type="ARBA" id="ARBA00010142"/>
    </source>
</evidence>
<dbReference type="FunFam" id="3.40.50.300:FF:000983">
    <property type="entry name" value="Rho family GTPase"/>
    <property type="match status" value="1"/>
</dbReference>
<dbReference type="Pfam" id="PF00071">
    <property type="entry name" value="Ras"/>
    <property type="match status" value="1"/>
</dbReference>
<dbReference type="NCBIfam" id="TIGR00231">
    <property type="entry name" value="small_GTP"/>
    <property type="match status" value="1"/>
</dbReference>
<gene>
    <name evidence="10" type="ORF">ASTO00021_LOCUS9851</name>
</gene>
<sequence length="213" mass="23025">MSSRSRKYIKCVIVGDGGIGKTSLVSVYTSGKFPVGYIPTIMDSYAAKVKVKGEDVTLDIWDTAGQEDFSSIRSLSYPNASVMVLCYSTTLRASFENIESVWLGEVLEYCPGVPFILCGTKADMVNDETPEYIPPEEAEDMCKKIKAYTSLQCSAKTMTNVQKVFQQCIICVMSPKAVAGMKKERGSSVGSLIAPIGSAVKAVNKTGCTCVLM</sequence>
<organism evidence="10">
    <name type="scientific">Aplanochytrium stocchinoi</name>
    <dbReference type="NCBI Taxonomy" id="215587"/>
    <lineage>
        <taxon>Eukaryota</taxon>
        <taxon>Sar</taxon>
        <taxon>Stramenopiles</taxon>
        <taxon>Bigyra</taxon>
        <taxon>Labyrinthulomycetes</taxon>
        <taxon>Thraustochytrida</taxon>
        <taxon>Thraustochytriidae</taxon>
        <taxon>Aplanochytrium</taxon>
    </lineage>
</organism>
<evidence type="ECO:0000256" key="7">
    <source>
        <dbReference type="ARBA" id="ARBA00023136"/>
    </source>
</evidence>
<dbReference type="GO" id="GO:0005886">
    <property type="term" value="C:plasma membrane"/>
    <property type="evidence" value="ECO:0007669"/>
    <property type="project" value="UniProtKB-SubCell"/>
</dbReference>
<dbReference type="PROSITE" id="PS51419">
    <property type="entry name" value="RAB"/>
    <property type="match status" value="1"/>
</dbReference>
<dbReference type="GO" id="GO:0005525">
    <property type="term" value="F:GTP binding"/>
    <property type="evidence" value="ECO:0007669"/>
    <property type="project" value="UniProtKB-KW"/>
</dbReference>
<dbReference type="EMBL" id="HBIN01013056">
    <property type="protein sequence ID" value="CAE0439669.1"/>
    <property type="molecule type" value="Transcribed_RNA"/>
</dbReference>
<keyword evidence="5" id="KW-0547">Nucleotide-binding</keyword>
<reference evidence="10" key="1">
    <citation type="submission" date="2021-01" db="EMBL/GenBank/DDBJ databases">
        <authorList>
            <person name="Corre E."/>
            <person name="Pelletier E."/>
            <person name="Niang G."/>
            <person name="Scheremetjew M."/>
            <person name="Finn R."/>
            <person name="Kale V."/>
            <person name="Holt S."/>
            <person name="Cochrane G."/>
            <person name="Meng A."/>
            <person name="Brown T."/>
            <person name="Cohen L."/>
        </authorList>
    </citation>
    <scope>NUCLEOTIDE SEQUENCE</scope>
    <source>
        <strain evidence="10">GSBS06</strain>
    </source>
</reference>
<dbReference type="InterPro" id="IPR027417">
    <property type="entry name" value="P-loop_NTPase"/>
</dbReference>
<keyword evidence="6" id="KW-0342">GTP-binding</keyword>
<accession>A0A7S3PEH3</accession>
<comment type="subcellular location">
    <subcellularLocation>
        <location evidence="1">Cell membrane</location>
        <topology evidence="1">Lipid-anchor</topology>
        <orientation evidence="1">Cytoplasmic side</orientation>
    </subcellularLocation>
</comment>
<dbReference type="InterPro" id="IPR003578">
    <property type="entry name" value="Small_GTPase_Rho"/>
</dbReference>
<protein>
    <submittedName>
        <fullName evidence="10">Uncharacterized protein</fullName>
    </submittedName>
</protein>
<comment type="similarity">
    <text evidence="2">Belongs to the small GTPase superfamily. Rho family.</text>
</comment>
<dbReference type="SMART" id="SM00175">
    <property type="entry name" value="RAB"/>
    <property type="match status" value="1"/>
</dbReference>
<dbReference type="CDD" id="cd00157">
    <property type="entry name" value="Rho"/>
    <property type="match status" value="1"/>
</dbReference>
<dbReference type="PROSITE" id="PS51421">
    <property type="entry name" value="RAS"/>
    <property type="match status" value="1"/>
</dbReference>
<dbReference type="GO" id="GO:0007264">
    <property type="term" value="P:small GTPase-mediated signal transduction"/>
    <property type="evidence" value="ECO:0007669"/>
    <property type="project" value="InterPro"/>
</dbReference>
<evidence type="ECO:0000256" key="9">
    <source>
        <dbReference type="ARBA" id="ARBA00023289"/>
    </source>
</evidence>
<evidence type="ECO:0000313" key="10">
    <source>
        <dbReference type="EMBL" id="CAE0439669.1"/>
    </source>
</evidence>
<dbReference type="SMART" id="SM00173">
    <property type="entry name" value="RAS"/>
    <property type="match status" value="1"/>
</dbReference>
<evidence type="ECO:0000256" key="4">
    <source>
        <dbReference type="ARBA" id="ARBA00022481"/>
    </source>
</evidence>
<dbReference type="PANTHER" id="PTHR24072">
    <property type="entry name" value="RHO FAMILY GTPASE"/>
    <property type="match status" value="1"/>
</dbReference>
<dbReference type="AlphaFoldDB" id="A0A7S3PEH3"/>
<evidence type="ECO:0000256" key="8">
    <source>
        <dbReference type="ARBA" id="ARBA00023288"/>
    </source>
</evidence>
<evidence type="ECO:0000256" key="3">
    <source>
        <dbReference type="ARBA" id="ARBA00022475"/>
    </source>
</evidence>
<keyword evidence="7" id="KW-0472">Membrane</keyword>
<evidence type="ECO:0000256" key="6">
    <source>
        <dbReference type="ARBA" id="ARBA00023134"/>
    </source>
</evidence>
<evidence type="ECO:0000256" key="1">
    <source>
        <dbReference type="ARBA" id="ARBA00004342"/>
    </source>
</evidence>
<keyword evidence="8" id="KW-0449">Lipoprotein</keyword>
<keyword evidence="4" id="KW-0488">Methylation</keyword>
<dbReference type="SMART" id="SM00176">
    <property type="entry name" value="RAN"/>
    <property type="match status" value="1"/>
</dbReference>
<dbReference type="GO" id="GO:0003924">
    <property type="term" value="F:GTPase activity"/>
    <property type="evidence" value="ECO:0007669"/>
    <property type="project" value="InterPro"/>
</dbReference>
<keyword evidence="9" id="KW-0636">Prenylation</keyword>
<name>A0A7S3PEH3_9STRA</name>
<evidence type="ECO:0000256" key="5">
    <source>
        <dbReference type="ARBA" id="ARBA00022741"/>
    </source>
</evidence>
<dbReference type="Gene3D" id="3.40.50.300">
    <property type="entry name" value="P-loop containing nucleotide triphosphate hydrolases"/>
    <property type="match status" value="1"/>
</dbReference>
<dbReference type="InterPro" id="IPR005225">
    <property type="entry name" value="Small_GTP-bd"/>
</dbReference>
<proteinExistence type="inferred from homology"/>
<keyword evidence="3" id="KW-1003">Cell membrane</keyword>
<dbReference type="SUPFAM" id="SSF52540">
    <property type="entry name" value="P-loop containing nucleoside triphosphate hydrolases"/>
    <property type="match status" value="1"/>
</dbReference>
<dbReference type="SMART" id="SM00174">
    <property type="entry name" value="RHO"/>
    <property type="match status" value="1"/>
</dbReference>
<dbReference type="PRINTS" id="PR00449">
    <property type="entry name" value="RASTRNSFRMNG"/>
</dbReference>
<dbReference type="PROSITE" id="PS51420">
    <property type="entry name" value="RHO"/>
    <property type="match status" value="1"/>
</dbReference>